<dbReference type="SUPFAM" id="SSF46785">
    <property type="entry name" value="Winged helix' DNA-binding domain"/>
    <property type="match status" value="1"/>
</dbReference>
<dbReference type="InterPro" id="IPR000330">
    <property type="entry name" value="SNF2_N"/>
</dbReference>
<evidence type="ECO:0000313" key="8">
    <source>
        <dbReference type="Proteomes" id="UP000529852"/>
    </source>
</evidence>
<dbReference type="InterPro" id="IPR048686">
    <property type="entry name" value="SHPRH_helical_1st"/>
</dbReference>
<feature type="domain" description="H15" evidence="6">
    <location>
        <begin position="438"/>
        <end position="512"/>
    </location>
</feature>
<evidence type="ECO:0000313" key="7">
    <source>
        <dbReference type="EMBL" id="NWR94713.1"/>
    </source>
</evidence>
<feature type="compositionally biased region" description="Basic and acidic residues" evidence="5">
    <location>
        <begin position="608"/>
        <end position="622"/>
    </location>
</feature>
<keyword evidence="4" id="KW-0862">Zinc</keyword>
<feature type="non-terminal residue" evidence="7">
    <location>
        <position position="1182"/>
    </location>
</feature>
<dbReference type="GO" id="GO:0006974">
    <property type="term" value="P:DNA damage response"/>
    <property type="evidence" value="ECO:0007669"/>
    <property type="project" value="TreeGrafter"/>
</dbReference>
<dbReference type="Proteomes" id="UP000529852">
    <property type="component" value="Unassembled WGS sequence"/>
</dbReference>
<feature type="compositionally biased region" description="Basic and acidic residues" evidence="5">
    <location>
        <begin position="583"/>
        <end position="599"/>
    </location>
</feature>
<keyword evidence="1" id="KW-0597">Phosphoprotein</keyword>
<dbReference type="AlphaFoldDB" id="A0A7K5BFA0"/>
<dbReference type="SMART" id="SM00487">
    <property type="entry name" value="DEXDc"/>
    <property type="match status" value="1"/>
</dbReference>
<gene>
    <name evidence="7" type="primary">Shprh</name>
    <name evidence="7" type="ORF">FURFIG_R10356</name>
</gene>
<dbReference type="InterPro" id="IPR013083">
    <property type="entry name" value="Znf_RING/FYVE/PHD"/>
</dbReference>
<dbReference type="Gene3D" id="3.30.40.10">
    <property type="entry name" value="Zinc/RING finger domain, C3HC4 (zinc finger)"/>
    <property type="match status" value="1"/>
</dbReference>
<dbReference type="FunFam" id="3.40.50.10810:FF:000013">
    <property type="entry name" value="E3 ubiquitin-protein ligase SHPRH isoform X2"/>
    <property type="match status" value="1"/>
</dbReference>
<dbReference type="GO" id="GO:0008270">
    <property type="term" value="F:zinc ion binding"/>
    <property type="evidence" value="ECO:0007669"/>
    <property type="project" value="UniProtKB-KW"/>
</dbReference>
<evidence type="ECO:0000256" key="4">
    <source>
        <dbReference type="ARBA" id="ARBA00022833"/>
    </source>
</evidence>
<dbReference type="PANTHER" id="PTHR45865:SF1">
    <property type="entry name" value="E3 UBIQUITIN-PROTEIN LIGASE SHPRH"/>
    <property type="match status" value="1"/>
</dbReference>
<comment type="caution">
    <text evidence="7">The sequence shown here is derived from an EMBL/GenBank/DDBJ whole genome shotgun (WGS) entry which is preliminary data.</text>
</comment>
<evidence type="ECO:0000256" key="2">
    <source>
        <dbReference type="ARBA" id="ARBA00022723"/>
    </source>
</evidence>
<keyword evidence="2" id="KW-0479">Metal-binding</keyword>
<feature type="compositionally biased region" description="Basic and acidic residues" evidence="5">
    <location>
        <begin position="534"/>
        <end position="550"/>
    </location>
</feature>
<proteinExistence type="predicted"/>
<dbReference type="GO" id="GO:0005524">
    <property type="term" value="F:ATP binding"/>
    <property type="evidence" value="ECO:0007669"/>
    <property type="project" value="InterPro"/>
</dbReference>
<evidence type="ECO:0000256" key="1">
    <source>
        <dbReference type="ARBA" id="ARBA00022553"/>
    </source>
</evidence>
<evidence type="ECO:0000256" key="5">
    <source>
        <dbReference type="SAM" id="MobiDB-lite"/>
    </source>
</evidence>
<dbReference type="Gene3D" id="3.40.50.10810">
    <property type="entry name" value="Tandem AAA-ATPase domain"/>
    <property type="match status" value="2"/>
</dbReference>
<dbReference type="InterPro" id="IPR027417">
    <property type="entry name" value="P-loop_NTPase"/>
</dbReference>
<dbReference type="InterPro" id="IPR019786">
    <property type="entry name" value="Zinc_finger_PHD-type_CS"/>
</dbReference>
<dbReference type="GO" id="GO:0005634">
    <property type="term" value="C:nucleus"/>
    <property type="evidence" value="ECO:0007669"/>
    <property type="project" value="TreeGrafter"/>
</dbReference>
<dbReference type="GO" id="GO:0000209">
    <property type="term" value="P:protein polyubiquitination"/>
    <property type="evidence" value="ECO:0007669"/>
    <property type="project" value="TreeGrafter"/>
</dbReference>
<dbReference type="SUPFAM" id="SSF52540">
    <property type="entry name" value="P-loop containing nucleoside triphosphate hydrolases"/>
    <property type="match status" value="2"/>
</dbReference>
<organism evidence="7 8">
    <name type="scientific">Furnarius figulus</name>
    <dbReference type="NCBI Taxonomy" id="463165"/>
    <lineage>
        <taxon>Eukaryota</taxon>
        <taxon>Metazoa</taxon>
        <taxon>Chordata</taxon>
        <taxon>Craniata</taxon>
        <taxon>Vertebrata</taxon>
        <taxon>Euteleostomi</taxon>
        <taxon>Archelosauria</taxon>
        <taxon>Archosauria</taxon>
        <taxon>Dinosauria</taxon>
        <taxon>Saurischia</taxon>
        <taxon>Theropoda</taxon>
        <taxon>Coelurosauria</taxon>
        <taxon>Aves</taxon>
        <taxon>Neognathae</taxon>
        <taxon>Neoaves</taxon>
        <taxon>Telluraves</taxon>
        <taxon>Australaves</taxon>
        <taxon>Passeriformes</taxon>
        <taxon>Furnariidae</taxon>
        <taxon>Furnarius</taxon>
    </lineage>
</organism>
<dbReference type="InterPro" id="IPR014001">
    <property type="entry name" value="Helicase_ATP-bd"/>
</dbReference>
<keyword evidence="7" id="KW-0436">Ligase</keyword>
<feature type="non-terminal residue" evidence="7">
    <location>
        <position position="1"/>
    </location>
</feature>
<dbReference type="Pfam" id="PF21325">
    <property type="entry name" value="SHPRH_helical-1st"/>
    <property type="match status" value="1"/>
</dbReference>
<dbReference type="CDD" id="cd18070">
    <property type="entry name" value="DEXQc_SHPRH"/>
    <property type="match status" value="1"/>
</dbReference>
<dbReference type="Pfam" id="PF00176">
    <property type="entry name" value="SNF2-rel_dom"/>
    <property type="match status" value="1"/>
</dbReference>
<dbReference type="InterPro" id="IPR011011">
    <property type="entry name" value="Znf_FYVE_PHD"/>
</dbReference>
<accession>A0A7K5BFA0</accession>
<dbReference type="GO" id="GO:0003677">
    <property type="term" value="F:DNA binding"/>
    <property type="evidence" value="ECO:0007669"/>
    <property type="project" value="InterPro"/>
</dbReference>
<dbReference type="FunFam" id="3.30.40.10:FF:000170">
    <property type="entry name" value="E3 ubiquitin-protein ligase SHPRH isoform X1"/>
    <property type="match status" value="1"/>
</dbReference>
<dbReference type="InterPro" id="IPR005818">
    <property type="entry name" value="Histone_H1/H5_H15"/>
</dbReference>
<dbReference type="PANTHER" id="PTHR45865">
    <property type="entry name" value="E3 UBIQUITIN-PROTEIN LIGASE SHPRH FAMILY MEMBER"/>
    <property type="match status" value="1"/>
</dbReference>
<dbReference type="PROSITE" id="PS51504">
    <property type="entry name" value="H15"/>
    <property type="match status" value="1"/>
</dbReference>
<dbReference type="CDD" id="cd15547">
    <property type="entry name" value="PHD_SHPRH"/>
    <property type="match status" value="1"/>
</dbReference>
<dbReference type="InterPro" id="IPR036390">
    <property type="entry name" value="WH_DNA-bd_sf"/>
</dbReference>
<reference evidence="7 8" key="1">
    <citation type="submission" date="2019-09" db="EMBL/GenBank/DDBJ databases">
        <title>Bird 10,000 Genomes (B10K) Project - Family phase.</title>
        <authorList>
            <person name="Zhang G."/>
        </authorList>
    </citation>
    <scope>NUCLEOTIDE SEQUENCE [LARGE SCALE GENOMIC DNA]</scope>
    <source>
        <strain evidence="7">B10K-DU-003-06</strain>
    </source>
</reference>
<dbReference type="FunFam" id="1.10.10.10:FF:000242">
    <property type="entry name" value="E3 ubiquitin-protein ligase SHPRH isoform X1"/>
    <property type="match status" value="1"/>
</dbReference>
<dbReference type="Pfam" id="PF00538">
    <property type="entry name" value="Linker_histone"/>
    <property type="match status" value="1"/>
</dbReference>
<dbReference type="PROSITE" id="PS01359">
    <property type="entry name" value="ZF_PHD_1"/>
    <property type="match status" value="1"/>
</dbReference>
<keyword evidence="3" id="KW-0863">Zinc-finger</keyword>
<dbReference type="InterPro" id="IPR001965">
    <property type="entry name" value="Znf_PHD"/>
</dbReference>
<dbReference type="Gene3D" id="1.10.10.10">
    <property type="entry name" value="Winged helix-like DNA-binding domain superfamily/Winged helix DNA-binding domain"/>
    <property type="match status" value="1"/>
</dbReference>
<feature type="compositionally biased region" description="Basic and acidic residues" evidence="5">
    <location>
        <begin position="558"/>
        <end position="575"/>
    </location>
</feature>
<dbReference type="GO" id="GO:0061630">
    <property type="term" value="F:ubiquitin protein ligase activity"/>
    <property type="evidence" value="ECO:0007669"/>
    <property type="project" value="TreeGrafter"/>
</dbReference>
<evidence type="ECO:0000256" key="3">
    <source>
        <dbReference type="ARBA" id="ARBA00022771"/>
    </source>
</evidence>
<dbReference type="InterPro" id="IPR052583">
    <property type="entry name" value="ATP-helicase/E3_Ub-Ligase"/>
</dbReference>
<protein>
    <submittedName>
        <fullName evidence="7">SHPRH ligase</fullName>
    </submittedName>
</protein>
<dbReference type="GO" id="GO:0000786">
    <property type="term" value="C:nucleosome"/>
    <property type="evidence" value="ECO:0007669"/>
    <property type="project" value="InterPro"/>
</dbReference>
<dbReference type="SUPFAM" id="SSF57903">
    <property type="entry name" value="FYVE/PHD zinc finger"/>
    <property type="match status" value="1"/>
</dbReference>
<dbReference type="EMBL" id="VYZD01001838">
    <property type="protein sequence ID" value="NWR94713.1"/>
    <property type="molecule type" value="Genomic_DNA"/>
</dbReference>
<dbReference type="GO" id="GO:0006334">
    <property type="term" value="P:nucleosome assembly"/>
    <property type="evidence" value="ECO:0007669"/>
    <property type="project" value="InterPro"/>
</dbReference>
<keyword evidence="8" id="KW-1185">Reference proteome</keyword>
<dbReference type="SMART" id="SM00249">
    <property type="entry name" value="PHD"/>
    <property type="match status" value="1"/>
</dbReference>
<sequence length="1182" mass="135971">MSSRRKRAPPSKVDEEKKKKLCWNMHEDRRNEVITLDDEVSNEDHVPVPSTSASFVVINDDSTDEDLLRKEGSGSKSVKFLTVNDEEDSYSVLTPVSVQLNIIVLPYRADESWKALLGEFALHLPSEQILADELRERSFTLMRGDSNDQLQVCVHERSEEEYSNETKEYLGAYEQRILVEPTLSDEILEGLRWLQKKKIIGLYQRPGEALALKVGIYLLEAGLSKPEFLSDGGGRPKKANHLIQKLMEKFYSFLIPDELEEDEEESDMELERQNIEELYDFVRHTHQQDIQLLRKDVQHPALIPILRPYQSDAVNWMLHRENHTSTASKNALHFLWREVITLDGVKIYYNPFTGCIIREYPTAGPQWPGGILADEMGLGKTVEVLALILNHTGPDIKQDTLTLPEGKLVNFFVPPQPLEGNKKKKPKEMEPKLKEKIQYPSLRVMILAAVKEMNVKKGASIIAIFKYISAIYRYDTQRNRRLLKRTLEKLIAEQVVEQVKGHGLSGSFKLGKNYKEQKKRERSKEQVAKTSENIQKKQLIDAKTQTKESKNSGVTSENDFKTTSRVDIAMEEHDYCTTTKNNKKSEADQEDSVKEKSVKQETIVPKSPDLHGGDMRSPDFDVSKTTADVQQEVPKVQSSHSQEHADSSVQHTSSVFPFNTSEYRFECICGELGLADYKARVQCLKCYLWQHAECVNYKEENLKSRPFYCPHCLVAMKPVPTRATLIISPSSICHQWVDEINRHVRSSSLRVLVYQGVKKHGFLQPHMLAEQEVVITTYDVLRTELNYVDIPHSNSEDGRRFRNQKRYMAIPSPLVAVEWWRICLDEAQMVECTTAKAAEMALRLSGVNRWCVSGTPVQRGLEDLYGLVLFLGVDPYWVKHWWDQLLYRPYCRKNPQPLYSLIAKIMWRSAKKDVIDQTEDIHWLHFSPVERHFYHRQHEVCCQDALAKLRKISDWTLKLSSLDRRTVTSILYPLLRLRQACCHPQAVRGEFLPLQKSTMTMEELLASLQKKCRTECEEAHRQLVCALNGLAGIHIIKGEYALAAELYREVLRSSEEHKEKLKTDSLQRLHSTHNLMELLANHPGIPPTLRDSRLAEELSFPGSSSKYPRALSTPEVAEAHQALQPVLQTIRELQRKAGSPWWLDVIQTAIQYAIDEELVQRVQNEITCNYKQQINKLSMAEK</sequence>
<name>A0A7K5BFA0_9FURN</name>
<dbReference type="InterPro" id="IPR038718">
    <property type="entry name" value="SNF2-like_sf"/>
</dbReference>
<feature type="compositionally biased region" description="Basic and acidic residues" evidence="5">
    <location>
        <begin position="513"/>
        <end position="527"/>
    </location>
</feature>
<dbReference type="SMART" id="SM00526">
    <property type="entry name" value="H15"/>
    <property type="match status" value="1"/>
</dbReference>
<dbReference type="CDD" id="cd00073">
    <property type="entry name" value="H15"/>
    <property type="match status" value="1"/>
</dbReference>
<feature type="region of interest" description="Disordered" evidence="5">
    <location>
        <begin position="507"/>
        <end position="650"/>
    </location>
</feature>
<evidence type="ECO:0000259" key="6">
    <source>
        <dbReference type="PROSITE" id="PS51504"/>
    </source>
</evidence>
<dbReference type="GO" id="GO:0016874">
    <property type="term" value="F:ligase activity"/>
    <property type="evidence" value="ECO:0007669"/>
    <property type="project" value="UniProtKB-KW"/>
</dbReference>
<dbReference type="InterPro" id="IPR036388">
    <property type="entry name" value="WH-like_DNA-bd_sf"/>
</dbReference>